<gene>
    <name evidence="1" type="ORF">MEDL_47799</name>
</gene>
<evidence type="ECO:0000313" key="1">
    <source>
        <dbReference type="EMBL" id="CAG2235218.1"/>
    </source>
</evidence>
<evidence type="ECO:0000313" key="2">
    <source>
        <dbReference type="Proteomes" id="UP000683360"/>
    </source>
</evidence>
<comment type="caution">
    <text evidence="1">The sequence shown here is derived from an EMBL/GenBank/DDBJ whole genome shotgun (WGS) entry which is preliminary data.</text>
</comment>
<reference evidence="1" key="1">
    <citation type="submission" date="2021-03" db="EMBL/GenBank/DDBJ databases">
        <authorList>
            <person name="Bekaert M."/>
        </authorList>
    </citation>
    <scope>NUCLEOTIDE SEQUENCE</scope>
</reference>
<protein>
    <submittedName>
        <fullName evidence="1">Uncharacterized protein</fullName>
    </submittedName>
</protein>
<accession>A0A8S3TNB7</accession>
<dbReference type="EMBL" id="CAJPWZ010002313">
    <property type="protein sequence ID" value="CAG2235218.1"/>
    <property type="molecule type" value="Genomic_DNA"/>
</dbReference>
<sequence length="161" mass="19055">MTDSGHQKEERKVKHRRDSFPVSFMKHSSQFKKLETENDPRPQVKIDKMVNNLDELDIWRIQNPTVKRYSKRGTNKPQGRLDYFCISSDLQPLVVTTHIGTSYISYHSLVRIELKFTNQIRGKGTWKFNNSLLMDIYFIKKIEHDITEVISEYECDSNEDL</sequence>
<dbReference type="Gene3D" id="3.60.10.10">
    <property type="entry name" value="Endonuclease/exonuclease/phosphatase"/>
    <property type="match status" value="1"/>
</dbReference>
<dbReference type="OrthoDB" id="6073759at2759"/>
<dbReference type="Proteomes" id="UP000683360">
    <property type="component" value="Unassembled WGS sequence"/>
</dbReference>
<name>A0A8S3TNB7_MYTED</name>
<dbReference type="AlphaFoldDB" id="A0A8S3TNB7"/>
<keyword evidence="2" id="KW-1185">Reference proteome</keyword>
<organism evidence="1 2">
    <name type="scientific">Mytilus edulis</name>
    <name type="common">Blue mussel</name>
    <dbReference type="NCBI Taxonomy" id="6550"/>
    <lineage>
        <taxon>Eukaryota</taxon>
        <taxon>Metazoa</taxon>
        <taxon>Spiralia</taxon>
        <taxon>Lophotrochozoa</taxon>
        <taxon>Mollusca</taxon>
        <taxon>Bivalvia</taxon>
        <taxon>Autobranchia</taxon>
        <taxon>Pteriomorphia</taxon>
        <taxon>Mytilida</taxon>
        <taxon>Mytiloidea</taxon>
        <taxon>Mytilidae</taxon>
        <taxon>Mytilinae</taxon>
        <taxon>Mytilus</taxon>
    </lineage>
</organism>
<dbReference type="InterPro" id="IPR036691">
    <property type="entry name" value="Endo/exonu/phosph_ase_sf"/>
</dbReference>
<proteinExistence type="predicted"/>